<name>A0A699ZEY7_HAELA</name>
<protein>
    <submittedName>
        <fullName evidence="2">Uncharacterized protein</fullName>
    </submittedName>
</protein>
<accession>A0A699ZEY7</accession>
<comment type="caution">
    <text evidence="2">The sequence shown here is derived from an EMBL/GenBank/DDBJ whole genome shotgun (WGS) entry which is preliminary data.</text>
</comment>
<feature type="region of interest" description="Disordered" evidence="1">
    <location>
        <begin position="29"/>
        <end position="52"/>
    </location>
</feature>
<dbReference type="AlphaFoldDB" id="A0A699ZEY7"/>
<reference evidence="2 3" key="1">
    <citation type="submission" date="2020-02" db="EMBL/GenBank/DDBJ databases">
        <title>Draft genome sequence of Haematococcus lacustris strain NIES-144.</title>
        <authorList>
            <person name="Morimoto D."/>
            <person name="Nakagawa S."/>
            <person name="Yoshida T."/>
            <person name="Sawayama S."/>
        </authorList>
    </citation>
    <scope>NUCLEOTIDE SEQUENCE [LARGE SCALE GENOMIC DNA]</scope>
    <source>
        <strain evidence="2 3">NIES-144</strain>
    </source>
</reference>
<dbReference type="EMBL" id="BLLF01001772">
    <property type="protein sequence ID" value="GFH21163.1"/>
    <property type="molecule type" value="Genomic_DNA"/>
</dbReference>
<keyword evidence="3" id="KW-1185">Reference proteome</keyword>
<organism evidence="2 3">
    <name type="scientific">Haematococcus lacustris</name>
    <name type="common">Green alga</name>
    <name type="synonym">Haematococcus pluvialis</name>
    <dbReference type="NCBI Taxonomy" id="44745"/>
    <lineage>
        <taxon>Eukaryota</taxon>
        <taxon>Viridiplantae</taxon>
        <taxon>Chlorophyta</taxon>
        <taxon>core chlorophytes</taxon>
        <taxon>Chlorophyceae</taxon>
        <taxon>CS clade</taxon>
        <taxon>Chlamydomonadales</taxon>
        <taxon>Haematococcaceae</taxon>
        <taxon>Haematococcus</taxon>
    </lineage>
</organism>
<sequence>MHQAMSKRGAAGSLLVSLGREFTPELGVYSASKRGSSRAEQWARGLPLAPLR</sequence>
<evidence type="ECO:0000256" key="1">
    <source>
        <dbReference type="SAM" id="MobiDB-lite"/>
    </source>
</evidence>
<proteinExistence type="predicted"/>
<gene>
    <name evidence="2" type="ORF">HaLaN_18407</name>
</gene>
<evidence type="ECO:0000313" key="3">
    <source>
        <dbReference type="Proteomes" id="UP000485058"/>
    </source>
</evidence>
<dbReference type="Proteomes" id="UP000485058">
    <property type="component" value="Unassembled WGS sequence"/>
</dbReference>
<evidence type="ECO:0000313" key="2">
    <source>
        <dbReference type="EMBL" id="GFH21163.1"/>
    </source>
</evidence>